<dbReference type="GO" id="GO:0005737">
    <property type="term" value="C:cytoplasm"/>
    <property type="evidence" value="ECO:0007669"/>
    <property type="project" value="InterPro"/>
</dbReference>
<dbReference type="STRING" id="105231.A0A1Y1IKZ4"/>
<dbReference type="Gene3D" id="3.30.70.1660">
    <property type="match status" value="1"/>
</dbReference>
<keyword evidence="5" id="KW-1185">Reference proteome</keyword>
<feature type="domain" description="Prokaryotic-type class I peptide chain release factors" evidence="3">
    <location>
        <begin position="303"/>
        <end position="319"/>
    </location>
</feature>
<dbReference type="Pfam" id="PF00472">
    <property type="entry name" value="RF-1"/>
    <property type="match status" value="1"/>
</dbReference>
<sequence length="434" mass="47552">EECSSSCIVRKTKPLGHAIGSCRACSFTVRPIHSPGARCAEATSEAVGTSQGDVQDFYMLRRQVEEAAERLTAATSGVDMKGQEAKLADLEVRTSQEDLWDDPNEAQAVLSTLTEIKQQLGEIQEFQSKVEETQMIVELLDGSQTIDSSLLAEARANLAWFNKALDQYELNRLLSGPYDLRGARLTITAGAGGTDAQDWAEMLLRMYSRWAEARGFSCKVVERSEGDEAGIKSAALDIDGRYAYGYLAGEKGTHRLVRISPFGGGKALRQTSFSGVEVMPILDEGSTDDVIIPESELEITTMRSGGAGGQNVNKVETGVRIVHKPTGLAVKCTEERSQLQNKARALVNLKAKLLVIAQEQKAKEIADIRGDIVKAEWGQQVRNYVFHPYKMVRDVRTGVETSDVAGVMDGDLDALITGFLRHRYKQQDAESETL</sequence>
<gene>
    <name evidence="4" type="ORF">KFL_008000010</name>
</gene>
<dbReference type="Gene3D" id="1.20.58.410">
    <property type="entry name" value="Release factor"/>
    <property type="match status" value="1"/>
</dbReference>
<evidence type="ECO:0000313" key="4">
    <source>
        <dbReference type="EMBL" id="GAQ91520.1"/>
    </source>
</evidence>
<dbReference type="NCBIfam" id="TIGR00020">
    <property type="entry name" value="prfB"/>
    <property type="match status" value="1"/>
</dbReference>
<dbReference type="PROSITE" id="PS00745">
    <property type="entry name" value="RF_PROK_I"/>
    <property type="match status" value="1"/>
</dbReference>
<dbReference type="EMBL" id="DF237749">
    <property type="protein sequence ID" value="GAQ91520.1"/>
    <property type="molecule type" value="Genomic_DNA"/>
</dbReference>
<dbReference type="OrthoDB" id="2019491at2759"/>
<dbReference type="SUPFAM" id="SSF75620">
    <property type="entry name" value="Release factor"/>
    <property type="match status" value="1"/>
</dbReference>
<dbReference type="InterPro" id="IPR045853">
    <property type="entry name" value="Pep_chain_release_fac_I_sf"/>
</dbReference>
<evidence type="ECO:0000256" key="1">
    <source>
        <dbReference type="ARBA" id="ARBA00010835"/>
    </source>
</evidence>
<accession>A0A1Y1IKZ4</accession>
<reference evidence="4 5" key="1">
    <citation type="journal article" date="2014" name="Nat. Commun.">
        <title>Klebsormidium flaccidum genome reveals primary factors for plant terrestrial adaptation.</title>
        <authorList>
            <person name="Hori K."/>
            <person name="Maruyama F."/>
            <person name="Fujisawa T."/>
            <person name="Togashi T."/>
            <person name="Yamamoto N."/>
            <person name="Seo M."/>
            <person name="Sato S."/>
            <person name="Yamada T."/>
            <person name="Mori H."/>
            <person name="Tajima N."/>
            <person name="Moriyama T."/>
            <person name="Ikeuchi M."/>
            <person name="Watanabe M."/>
            <person name="Wada H."/>
            <person name="Kobayashi K."/>
            <person name="Saito M."/>
            <person name="Masuda T."/>
            <person name="Sasaki-Sekimoto Y."/>
            <person name="Mashiguchi K."/>
            <person name="Awai K."/>
            <person name="Shimojima M."/>
            <person name="Masuda S."/>
            <person name="Iwai M."/>
            <person name="Nobusawa T."/>
            <person name="Narise T."/>
            <person name="Kondo S."/>
            <person name="Saito H."/>
            <person name="Sato R."/>
            <person name="Murakawa M."/>
            <person name="Ihara Y."/>
            <person name="Oshima-Yamada Y."/>
            <person name="Ohtaka K."/>
            <person name="Satoh M."/>
            <person name="Sonobe K."/>
            <person name="Ishii M."/>
            <person name="Ohtani R."/>
            <person name="Kanamori-Sato M."/>
            <person name="Honoki R."/>
            <person name="Miyazaki D."/>
            <person name="Mochizuki H."/>
            <person name="Umetsu J."/>
            <person name="Higashi K."/>
            <person name="Shibata D."/>
            <person name="Kamiya Y."/>
            <person name="Sato N."/>
            <person name="Nakamura Y."/>
            <person name="Tabata S."/>
            <person name="Ida S."/>
            <person name="Kurokawa K."/>
            <person name="Ohta H."/>
        </authorList>
    </citation>
    <scope>NUCLEOTIDE SEQUENCE [LARGE SCALE GENOMIC DNA]</scope>
    <source>
        <strain evidence="4 5">NIES-2285</strain>
    </source>
</reference>
<dbReference type="Pfam" id="PF03462">
    <property type="entry name" value="PCRF"/>
    <property type="match status" value="1"/>
</dbReference>
<protein>
    <recommendedName>
        <fullName evidence="3">Prokaryotic-type class I peptide chain release factors domain-containing protein</fullName>
    </recommendedName>
</protein>
<dbReference type="Proteomes" id="UP000054558">
    <property type="component" value="Unassembled WGS sequence"/>
</dbReference>
<evidence type="ECO:0000313" key="5">
    <source>
        <dbReference type="Proteomes" id="UP000054558"/>
    </source>
</evidence>
<evidence type="ECO:0000259" key="3">
    <source>
        <dbReference type="PROSITE" id="PS00745"/>
    </source>
</evidence>
<dbReference type="PANTHER" id="PTHR43116:SF3">
    <property type="entry name" value="CLASS I PEPTIDE CHAIN RELEASE FACTOR"/>
    <property type="match status" value="1"/>
</dbReference>
<dbReference type="InterPro" id="IPR000352">
    <property type="entry name" value="Pep_chain_release_fac_I"/>
</dbReference>
<dbReference type="PANTHER" id="PTHR43116">
    <property type="entry name" value="PEPTIDE CHAIN RELEASE FACTOR 2"/>
    <property type="match status" value="1"/>
</dbReference>
<proteinExistence type="inferred from homology"/>
<dbReference type="OMA" id="YVFHPYQ"/>
<dbReference type="SMART" id="SM00937">
    <property type="entry name" value="PCRF"/>
    <property type="match status" value="1"/>
</dbReference>
<keyword evidence="2" id="KW-0648">Protein biosynthesis</keyword>
<organism evidence="4 5">
    <name type="scientific">Klebsormidium nitens</name>
    <name type="common">Green alga</name>
    <name type="synonym">Ulothrix nitens</name>
    <dbReference type="NCBI Taxonomy" id="105231"/>
    <lineage>
        <taxon>Eukaryota</taxon>
        <taxon>Viridiplantae</taxon>
        <taxon>Streptophyta</taxon>
        <taxon>Klebsormidiophyceae</taxon>
        <taxon>Klebsormidiales</taxon>
        <taxon>Klebsormidiaceae</taxon>
        <taxon>Klebsormidium</taxon>
    </lineage>
</organism>
<name>A0A1Y1IKZ4_KLENI</name>
<dbReference type="Gene3D" id="3.30.160.20">
    <property type="match status" value="1"/>
</dbReference>
<feature type="non-terminal residue" evidence="4">
    <location>
        <position position="1"/>
    </location>
</feature>
<dbReference type="InterPro" id="IPR004374">
    <property type="entry name" value="PrfB"/>
</dbReference>
<dbReference type="InterPro" id="IPR005139">
    <property type="entry name" value="PCRF"/>
</dbReference>
<evidence type="ECO:0000256" key="2">
    <source>
        <dbReference type="ARBA" id="ARBA00022917"/>
    </source>
</evidence>
<dbReference type="GO" id="GO:0016149">
    <property type="term" value="F:translation release factor activity, codon specific"/>
    <property type="evidence" value="ECO:0007669"/>
    <property type="project" value="InterPro"/>
</dbReference>
<dbReference type="AlphaFoldDB" id="A0A1Y1IKZ4"/>
<comment type="similarity">
    <text evidence="1">Belongs to the prokaryotic/mitochondrial release factor family.</text>
</comment>
<dbReference type="HAMAP" id="MF_00094">
    <property type="entry name" value="Rel_fac_2"/>
    <property type="match status" value="1"/>
</dbReference>